<dbReference type="EMBL" id="FODD01000017">
    <property type="protein sequence ID" value="SEO10481.1"/>
    <property type="molecule type" value="Genomic_DNA"/>
</dbReference>
<sequence length="361" mass="36547">MPAEPQPSASPSSAAAPPAAAVPPAAGTSSVQVTVQPRQVPAPSRRPTRTLHLGAAVDRAGPRSGDACVELALLAERGALDFVTLAGGPANASGAPARVASATDRIGLLATAPAWPAPAATASEVAALDRASRGRAGWAVTAPGDAATAAEAALLAWQALRDTGSGAADCRPVLALDATEPADRAAVARLADIAFVRAARPEHAATARGELRALAARAGRDPDRLVVLADLAADLGGGELGPEPGVEAAPVADGTRGPLFRGGPVDLADLVAHWLGAGAVDGFRVRPVEPARDLERFVNGTVALLQHRGLFRTFHPGATLREHLGLHRPARATSWRGSPSSPDASPGRGDDALRDTYGRLG</sequence>
<gene>
    <name evidence="6" type="ORF">SAMN05216267_1017103</name>
</gene>
<evidence type="ECO:0000256" key="4">
    <source>
        <dbReference type="ARBA" id="ARBA00023033"/>
    </source>
</evidence>
<dbReference type="PANTHER" id="PTHR30011:SF16">
    <property type="entry name" value="C2H2 FINGER DOMAIN TRANSCRIPTION FACTOR (EUROFUNG)-RELATED"/>
    <property type="match status" value="1"/>
</dbReference>
<feature type="region of interest" description="Disordered" evidence="5">
    <location>
        <begin position="330"/>
        <end position="361"/>
    </location>
</feature>
<keyword evidence="4 6" id="KW-0503">Monooxygenase</keyword>
<evidence type="ECO:0000256" key="2">
    <source>
        <dbReference type="ARBA" id="ARBA00022643"/>
    </source>
</evidence>
<evidence type="ECO:0000256" key="3">
    <source>
        <dbReference type="ARBA" id="ARBA00023002"/>
    </source>
</evidence>
<dbReference type="Proteomes" id="UP000181951">
    <property type="component" value="Unassembled WGS sequence"/>
</dbReference>
<evidence type="ECO:0000256" key="5">
    <source>
        <dbReference type="SAM" id="MobiDB-lite"/>
    </source>
</evidence>
<dbReference type="STRING" id="310780.SAMN05216267_1017103"/>
<accession>A0A1H8LZH2</accession>
<feature type="compositionally biased region" description="Basic and acidic residues" evidence="5">
    <location>
        <begin position="348"/>
        <end position="361"/>
    </location>
</feature>
<dbReference type="InterPro" id="IPR051260">
    <property type="entry name" value="Diverse_substr_monoxygenases"/>
</dbReference>
<proteinExistence type="predicted"/>
<evidence type="ECO:0000313" key="7">
    <source>
        <dbReference type="Proteomes" id="UP000181951"/>
    </source>
</evidence>
<feature type="compositionally biased region" description="Polar residues" evidence="5">
    <location>
        <begin position="27"/>
        <end position="37"/>
    </location>
</feature>
<dbReference type="AlphaFoldDB" id="A0A1H8LZH2"/>
<dbReference type="GO" id="GO:0016705">
    <property type="term" value="F:oxidoreductase activity, acting on paired donors, with incorporation or reduction of molecular oxygen"/>
    <property type="evidence" value="ECO:0007669"/>
    <property type="project" value="InterPro"/>
</dbReference>
<evidence type="ECO:0000256" key="1">
    <source>
        <dbReference type="ARBA" id="ARBA00022630"/>
    </source>
</evidence>
<dbReference type="InterPro" id="IPR036661">
    <property type="entry name" value="Luciferase-like_sf"/>
</dbReference>
<dbReference type="PANTHER" id="PTHR30011">
    <property type="entry name" value="ALKANESULFONATE MONOOXYGENASE-RELATED"/>
    <property type="match status" value="1"/>
</dbReference>
<dbReference type="SUPFAM" id="SSF51679">
    <property type="entry name" value="Bacterial luciferase-like"/>
    <property type="match status" value="1"/>
</dbReference>
<keyword evidence="1" id="KW-0285">Flavoprotein</keyword>
<dbReference type="OrthoDB" id="3265338at2"/>
<organism evidence="6 7">
    <name type="scientific">Actinacidiphila rubida</name>
    <dbReference type="NCBI Taxonomy" id="310780"/>
    <lineage>
        <taxon>Bacteria</taxon>
        <taxon>Bacillati</taxon>
        <taxon>Actinomycetota</taxon>
        <taxon>Actinomycetes</taxon>
        <taxon>Kitasatosporales</taxon>
        <taxon>Streptomycetaceae</taxon>
        <taxon>Actinacidiphila</taxon>
    </lineage>
</organism>
<keyword evidence="7" id="KW-1185">Reference proteome</keyword>
<feature type="compositionally biased region" description="Low complexity" evidence="5">
    <location>
        <begin position="1"/>
        <end position="26"/>
    </location>
</feature>
<dbReference type="Gene3D" id="3.20.20.30">
    <property type="entry name" value="Luciferase-like domain"/>
    <property type="match status" value="2"/>
</dbReference>
<evidence type="ECO:0000313" key="6">
    <source>
        <dbReference type="EMBL" id="SEO10481.1"/>
    </source>
</evidence>
<protein>
    <submittedName>
        <fullName evidence="6">Flavin-dependent oxidoreductase, luciferase family (Includes alkanesulfonate monooxygenase SsuD and methylene tetrahydromethanopterin reductase)</fullName>
    </submittedName>
</protein>
<keyword evidence="3" id="KW-0560">Oxidoreductase</keyword>
<dbReference type="GO" id="GO:0004497">
    <property type="term" value="F:monooxygenase activity"/>
    <property type="evidence" value="ECO:0007669"/>
    <property type="project" value="UniProtKB-KW"/>
</dbReference>
<reference evidence="6 7" key="1">
    <citation type="submission" date="2016-10" db="EMBL/GenBank/DDBJ databases">
        <authorList>
            <person name="de Groot N.N."/>
        </authorList>
    </citation>
    <scope>NUCLEOTIDE SEQUENCE [LARGE SCALE GENOMIC DNA]</scope>
    <source>
        <strain evidence="6 7">CGMCC 4.2026</strain>
    </source>
</reference>
<name>A0A1H8LZH2_9ACTN</name>
<feature type="region of interest" description="Disordered" evidence="5">
    <location>
        <begin position="1"/>
        <end position="48"/>
    </location>
</feature>
<dbReference type="RefSeq" id="WP_079176104.1">
    <property type="nucleotide sequence ID" value="NZ_FODD01000017.1"/>
</dbReference>
<keyword evidence="2" id="KW-0288">FMN</keyword>